<keyword evidence="2" id="KW-0547">Nucleotide-binding</keyword>
<dbReference type="PANTHER" id="PTHR10887">
    <property type="entry name" value="DNA2/NAM7 HELICASE FAMILY"/>
    <property type="match status" value="1"/>
</dbReference>
<dbReference type="Gene3D" id="3.40.50.300">
    <property type="entry name" value="P-loop containing nucleotide triphosphate hydrolases"/>
    <property type="match status" value="3"/>
</dbReference>
<evidence type="ECO:0000256" key="4">
    <source>
        <dbReference type="ARBA" id="ARBA00022806"/>
    </source>
</evidence>
<evidence type="ECO:0000259" key="9">
    <source>
        <dbReference type="Pfam" id="PF25396"/>
    </source>
</evidence>
<dbReference type="Pfam" id="PF25396">
    <property type="entry name" value="ZNFX1"/>
    <property type="match status" value="1"/>
</dbReference>
<keyword evidence="5" id="KW-0067">ATP-binding</keyword>
<feature type="region of interest" description="Disordered" evidence="6">
    <location>
        <begin position="1044"/>
        <end position="1063"/>
    </location>
</feature>
<dbReference type="Pfam" id="PF13087">
    <property type="entry name" value="AAA_12"/>
    <property type="match status" value="1"/>
</dbReference>
<feature type="region of interest" description="Disordered" evidence="6">
    <location>
        <begin position="1"/>
        <end position="77"/>
    </location>
</feature>
<dbReference type="GO" id="GO:0016787">
    <property type="term" value="F:hydrolase activity"/>
    <property type="evidence" value="ECO:0007669"/>
    <property type="project" value="UniProtKB-KW"/>
</dbReference>
<name>A0A9W8ZCG4_9PLEO</name>
<feature type="compositionally biased region" description="Basic residues" evidence="6">
    <location>
        <begin position="1"/>
        <end position="15"/>
    </location>
</feature>
<dbReference type="SUPFAM" id="SSF52540">
    <property type="entry name" value="P-loop containing nucleoside triphosphate hydrolases"/>
    <property type="match status" value="1"/>
</dbReference>
<feature type="domain" description="ZNFX1" evidence="9">
    <location>
        <begin position="182"/>
        <end position="288"/>
    </location>
</feature>
<dbReference type="GO" id="GO:0005524">
    <property type="term" value="F:ATP binding"/>
    <property type="evidence" value="ECO:0007669"/>
    <property type="project" value="UniProtKB-KW"/>
</dbReference>
<gene>
    <name evidence="10" type="ORF">N0V91_007631</name>
</gene>
<dbReference type="EMBL" id="JAPEVA010000068">
    <property type="protein sequence ID" value="KAJ4401848.1"/>
    <property type="molecule type" value="Genomic_DNA"/>
</dbReference>
<sequence length="1133" mass="128287">MAKKPRKNLNRRERRLHLQDLGRPQTKSNSVYANLDGGFEDSGEYNADLTERWGNAVSQQRRDPEVPNDETPESVPSKANEDICRYYELAHKPVAGAGPWLDKPEIPHPNEILRHEPASATIETLITTNEEPRPKKIDGPYDNTEDYLSTEYELLREDALRPLREAVAEVRKDPWKDESQYENSVGIYEPVYLISLVFSPRGLATRVTFSMSRVKKHVRWEQSKRLITGTLIAMSPFNDAFQTTCILATVAARPLSALQQNPPEIDLFLPHYHQPIDPMQKWVMVECRSSFFEASRHTLLALQHMMREPFPLSDYLIGVKKEVEPPAYIQNNPYADLSSLVSMEEASGYQNVNVLEEWPPNDATPLDASQSRALKRMLSKKVAIIQGPPGTGKTFVSVKAMQVLRDNMRKDDAPIIITAQTNHAVDQILRHTSTFEPNYIRLGGRSKDKVIKKRTLFEVRSAQPPAKRPHSQKTRAQGAMRKAQVAMQSLLAPFEMGKGPLDHRELRLLGLLTKDQAESLEMDNDSILDTPSDSAGELMLSWLGKALTECRRPAGPEDFDWEWEEEDLEIEQLQELEAEATAQDDDDIEALKGDVLLISDNYRGKGSRILKDDEIRELLDDSPDLTTIDFASRGPVYNYLLREMKKLLLKDVRKIAQTYHEAVQQRKVGLWEEDVNLLSKQRGIGMTTTGLSKYRAMISALRPRIVLVEEAAETMEAPVTVACLPTVEHLILVGDHQQLRPHTQVKKFEDAPFHLNLSMFERLVINKVEYNQLTRQRRMIPEIRRLLRPIYNDTLKDHASVKDSNNRPPVLGMGGVNFYYFVHKWDEGRDTHSSCFNEPEAKFLVGFVDYLVLNGEDPAGITILTFYNGQRKRIMQFLRQHKNLVLHCHLIKVVTVDSYQGEENDIVLLSLVRSNKKHSIGFLTNENRACVALSRAKRGFYLFGDAQLLACESRVWGEIVNITQKIKCRRCDRRVNGQRSMLKAPKATATSRAPPSGSRGLLLDSGFQTPANPPPQSQPPDKWQAYVNGGAKKDDARMLQERKEENAVWEEQRRDSTLPLSAHSAADAGPNRLIETSPQRPAPCVSGSTGLLLNLNINSTYGAYSQQSSRASFVTTVESQKTSYGGSQFSLLD</sequence>
<dbReference type="OrthoDB" id="409395at2759"/>
<evidence type="ECO:0000256" key="1">
    <source>
        <dbReference type="ARBA" id="ARBA00007913"/>
    </source>
</evidence>
<evidence type="ECO:0000259" key="7">
    <source>
        <dbReference type="Pfam" id="PF13086"/>
    </source>
</evidence>
<dbReference type="Proteomes" id="UP001140510">
    <property type="component" value="Unassembled WGS sequence"/>
</dbReference>
<feature type="domain" description="DNA2/NAM7 helicase helicase" evidence="7">
    <location>
        <begin position="366"/>
        <end position="742"/>
    </location>
</feature>
<dbReference type="InterPro" id="IPR057373">
    <property type="entry name" value="ZNFX1"/>
</dbReference>
<dbReference type="AlphaFoldDB" id="A0A9W8ZCG4"/>
<dbReference type="PANTHER" id="PTHR10887:SF341">
    <property type="entry name" value="NFX1-TYPE ZINC FINGER-CONTAINING PROTEIN 1"/>
    <property type="match status" value="1"/>
</dbReference>
<dbReference type="GO" id="GO:0031048">
    <property type="term" value="P:regulatory ncRNA-mediated heterochromatin formation"/>
    <property type="evidence" value="ECO:0007669"/>
    <property type="project" value="TreeGrafter"/>
</dbReference>
<evidence type="ECO:0000256" key="3">
    <source>
        <dbReference type="ARBA" id="ARBA00022801"/>
    </source>
</evidence>
<dbReference type="GO" id="GO:0005694">
    <property type="term" value="C:chromosome"/>
    <property type="evidence" value="ECO:0007669"/>
    <property type="project" value="UniProtKB-ARBA"/>
</dbReference>
<evidence type="ECO:0000313" key="10">
    <source>
        <dbReference type="EMBL" id="KAJ4401848.1"/>
    </source>
</evidence>
<keyword evidence="11" id="KW-1185">Reference proteome</keyword>
<dbReference type="InterPro" id="IPR047187">
    <property type="entry name" value="SF1_C_Upf1"/>
</dbReference>
<reference evidence="10" key="1">
    <citation type="submission" date="2022-10" db="EMBL/GenBank/DDBJ databases">
        <title>Tapping the CABI collections for fungal endophytes: first genome assemblies for Collariella, Neodidymelliopsis, Ascochyta clinopodiicola, Didymella pomorum, Didymosphaeria variabile, Neocosmospora piperis and Neocucurbitaria cava.</title>
        <authorList>
            <person name="Hill R."/>
        </authorList>
    </citation>
    <scope>NUCLEOTIDE SEQUENCE</scope>
    <source>
        <strain evidence="10">IMI 355091</strain>
    </source>
</reference>
<keyword evidence="4" id="KW-0347">Helicase</keyword>
<dbReference type="InterPro" id="IPR041679">
    <property type="entry name" value="DNA2/NAM7-like_C"/>
</dbReference>
<evidence type="ECO:0000259" key="8">
    <source>
        <dbReference type="Pfam" id="PF13087"/>
    </source>
</evidence>
<feature type="compositionally biased region" description="Basic and acidic residues" evidence="6">
    <location>
        <begin position="1044"/>
        <end position="1056"/>
    </location>
</feature>
<dbReference type="Pfam" id="PF13086">
    <property type="entry name" value="AAA_11"/>
    <property type="match status" value="1"/>
</dbReference>
<dbReference type="InterPro" id="IPR027417">
    <property type="entry name" value="P-loop_NTPase"/>
</dbReference>
<accession>A0A9W8ZCG4</accession>
<comment type="caution">
    <text evidence="10">The sequence shown here is derived from an EMBL/GenBank/DDBJ whole genome shotgun (WGS) entry which is preliminary data.</text>
</comment>
<organism evidence="10 11">
    <name type="scientific">Didymella pomorum</name>
    <dbReference type="NCBI Taxonomy" id="749634"/>
    <lineage>
        <taxon>Eukaryota</taxon>
        <taxon>Fungi</taxon>
        <taxon>Dikarya</taxon>
        <taxon>Ascomycota</taxon>
        <taxon>Pezizomycotina</taxon>
        <taxon>Dothideomycetes</taxon>
        <taxon>Pleosporomycetidae</taxon>
        <taxon>Pleosporales</taxon>
        <taxon>Pleosporineae</taxon>
        <taxon>Didymellaceae</taxon>
        <taxon>Didymella</taxon>
    </lineage>
</organism>
<evidence type="ECO:0000256" key="2">
    <source>
        <dbReference type="ARBA" id="ARBA00022741"/>
    </source>
</evidence>
<keyword evidence="3" id="KW-0378">Hydrolase</keyword>
<dbReference type="FunFam" id="3.40.50.300:FF:000326">
    <property type="entry name" value="P-loop containing nucleoside triphosphate hydrolase"/>
    <property type="match status" value="1"/>
</dbReference>
<evidence type="ECO:0000313" key="11">
    <source>
        <dbReference type="Proteomes" id="UP001140510"/>
    </source>
</evidence>
<feature type="region of interest" description="Disordered" evidence="6">
    <location>
        <begin position="979"/>
        <end position="1027"/>
    </location>
</feature>
<evidence type="ECO:0000256" key="5">
    <source>
        <dbReference type="ARBA" id="ARBA00022840"/>
    </source>
</evidence>
<comment type="similarity">
    <text evidence="1">Belongs to the DNA2/NAM7 helicase family.</text>
</comment>
<dbReference type="InterPro" id="IPR041677">
    <property type="entry name" value="DNA2/NAM7_AAA_11"/>
</dbReference>
<dbReference type="GO" id="GO:0004386">
    <property type="term" value="F:helicase activity"/>
    <property type="evidence" value="ECO:0007669"/>
    <property type="project" value="UniProtKB-KW"/>
</dbReference>
<feature type="domain" description="DNA2/NAM7 helicase-like C-terminal" evidence="8">
    <location>
        <begin position="756"/>
        <end position="946"/>
    </location>
</feature>
<dbReference type="CDD" id="cd18808">
    <property type="entry name" value="SF1_C_Upf1"/>
    <property type="match status" value="1"/>
</dbReference>
<dbReference type="InterPro" id="IPR045055">
    <property type="entry name" value="DNA2/NAM7-like"/>
</dbReference>
<dbReference type="GO" id="GO:0031380">
    <property type="term" value="C:nuclear RNA-directed RNA polymerase complex"/>
    <property type="evidence" value="ECO:0007669"/>
    <property type="project" value="TreeGrafter"/>
</dbReference>
<evidence type="ECO:0000256" key="6">
    <source>
        <dbReference type="SAM" id="MobiDB-lite"/>
    </source>
</evidence>
<proteinExistence type="inferred from homology"/>
<protein>
    <submittedName>
        <fullName evidence="10">Uncharacterized protein</fullName>
    </submittedName>
</protein>